<protein>
    <submittedName>
        <fullName evidence="1">Uncharacterized protein</fullName>
    </submittedName>
</protein>
<dbReference type="EMBL" id="MT142632">
    <property type="protein sequence ID" value="QJA86386.1"/>
    <property type="molecule type" value="Genomic_DNA"/>
</dbReference>
<accession>A0A6M3KW90</accession>
<gene>
    <name evidence="1" type="ORF">MM415B02086_0010</name>
</gene>
<dbReference type="AlphaFoldDB" id="A0A6M3KW90"/>
<evidence type="ECO:0000313" key="1">
    <source>
        <dbReference type="EMBL" id="QJA86386.1"/>
    </source>
</evidence>
<reference evidence="1" key="1">
    <citation type="submission" date="2020-03" db="EMBL/GenBank/DDBJ databases">
        <title>The deep terrestrial virosphere.</title>
        <authorList>
            <person name="Holmfeldt K."/>
            <person name="Nilsson E."/>
            <person name="Simone D."/>
            <person name="Lopez-Fernandez M."/>
            <person name="Wu X."/>
            <person name="de Brujin I."/>
            <person name="Lundin D."/>
            <person name="Andersson A."/>
            <person name="Bertilsson S."/>
            <person name="Dopson M."/>
        </authorList>
    </citation>
    <scope>NUCLEOTIDE SEQUENCE</scope>
    <source>
        <strain evidence="1">MM415B02086</strain>
    </source>
</reference>
<organism evidence="1">
    <name type="scientific">viral metagenome</name>
    <dbReference type="NCBI Taxonomy" id="1070528"/>
    <lineage>
        <taxon>unclassified sequences</taxon>
        <taxon>metagenomes</taxon>
        <taxon>organismal metagenomes</taxon>
    </lineage>
</organism>
<sequence>MKIRTGKECKKINCVNYAYYSNWYRNLGSGRLQECRDCKNAYVSQYRREEVNDAK</sequence>
<proteinExistence type="predicted"/>
<name>A0A6M3KW90_9ZZZZ</name>